<evidence type="ECO:0000313" key="3">
    <source>
        <dbReference type="Proteomes" id="UP000315364"/>
    </source>
</evidence>
<keyword evidence="2" id="KW-0540">Nuclease</keyword>
<dbReference type="GO" id="GO:0004527">
    <property type="term" value="F:exonuclease activity"/>
    <property type="evidence" value="ECO:0007669"/>
    <property type="project" value="UniProtKB-KW"/>
</dbReference>
<keyword evidence="3" id="KW-1185">Reference proteome</keyword>
<evidence type="ECO:0000313" key="2">
    <source>
        <dbReference type="EMBL" id="QDZ10370.1"/>
    </source>
</evidence>
<protein>
    <submittedName>
        <fullName evidence="2">Exonuclease SbcC</fullName>
    </submittedName>
</protein>
<dbReference type="InterPro" id="IPR048667">
    <property type="entry name" value="Imm5-like"/>
</dbReference>
<reference evidence="2 3" key="1">
    <citation type="submission" date="2019-07" db="EMBL/GenBank/DDBJ databases">
        <title>Full genome sequence of Devosia sp. Gsoil 520.</title>
        <authorList>
            <person name="Im W.-T."/>
        </authorList>
    </citation>
    <scope>NUCLEOTIDE SEQUENCE [LARGE SCALE GENOMIC DNA]</scope>
    <source>
        <strain evidence="2 3">Gsoil 520</strain>
    </source>
</reference>
<gene>
    <name evidence="2" type="ORF">FPZ08_06170</name>
</gene>
<accession>A0A5B8LSX7</accession>
<keyword evidence="2" id="KW-0378">Hydrolase</keyword>
<dbReference type="EMBL" id="CP042304">
    <property type="protein sequence ID" value="QDZ10370.1"/>
    <property type="molecule type" value="Genomic_DNA"/>
</dbReference>
<dbReference type="Pfam" id="PF21805">
    <property type="entry name" value="Imm5_like"/>
    <property type="match status" value="1"/>
</dbReference>
<name>A0A5B8LSX7_9HYPH</name>
<feature type="domain" description="Imm-5-like" evidence="1">
    <location>
        <begin position="15"/>
        <end position="144"/>
    </location>
</feature>
<sequence>MTFPEGEIILEMDALRAVAAYAAENAGAVLAIFEQAAPSDIRPRDAVDAALRFARGGKRVKALRDASWAALKAAQETENAAASQAARAAMAASAAAYLHPLPNATQVKHILGATAHAARAVELGAGDDPAVGDAHIQRATQQMPPDVLSVLRRFPPAPPGGGRVGQLLRALDTALRTTP</sequence>
<keyword evidence="2" id="KW-0269">Exonuclease</keyword>
<proteinExistence type="predicted"/>
<dbReference type="RefSeq" id="WP_146289166.1">
    <property type="nucleotide sequence ID" value="NZ_CP042304.1"/>
</dbReference>
<dbReference type="Proteomes" id="UP000315364">
    <property type="component" value="Chromosome"/>
</dbReference>
<dbReference type="OrthoDB" id="166981at2"/>
<dbReference type="AlphaFoldDB" id="A0A5B8LSX7"/>
<evidence type="ECO:0000259" key="1">
    <source>
        <dbReference type="Pfam" id="PF21805"/>
    </source>
</evidence>
<dbReference type="KEGG" id="dea:FPZ08_06170"/>
<organism evidence="2 3">
    <name type="scientific">Devosia ginsengisoli</name>
    <dbReference type="NCBI Taxonomy" id="400770"/>
    <lineage>
        <taxon>Bacteria</taxon>
        <taxon>Pseudomonadati</taxon>
        <taxon>Pseudomonadota</taxon>
        <taxon>Alphaproteobacteria</taxon>
        <taxon>Hyphomicrobiales</taxon>
        <taxon>Devosiaceae</taxon>
        <taxon>Devosia</taxon>
    </lineage>
</organism>